<accession>W9QUB2</accession>
<protein>
    <submittedName>
        <fullName evidence="1">Uncharacterized protein</fullName>
    </submittedName>
</protein>
<keyword evidence="2" id="KW-1185">Reference proteome</keyword>
<evidence type="ECO:0000313" key="1">
    <source>
        <dbReference type="EMBL" id="EXB54581.1"/>
    </source>
</evidence>
<sequence length="91" mass="9798">MEVAAADEDTMEAVFGVEPTREVEGGLDEQELAAGVPNPHEEVGESSRSFEVEEDDKPLVFEIIAVAELTVEVRHVVRAEAGGFGGWDGKK</sequence>
<dbReference type="AlphaFoldDB" id="W9QUB2"/>
<reference evidence="2" key="1">
    <citation type="submission" date="2013-01" db="EMBL/GenBank/DDBJ databases">
        <title>Draft Genome Sequence of a Mulberry Tree, Morus notabilis C.K. Schneid.</title>
        <authorList>
            <person name="He N."/>
            <person name="Zhao S."/>
        </authorList>
    </citation>
    <scope>NUCLEOTIDE SEQUENCE</scope>
</reference>
<proteinExistence type="predicted"/>
<name>W9QUB2_9ROSA</name>
<dbReference type="Proteomes" id="UP000030645">
    <property type="component" value="Unassembled WGS sequence"/>
</dbReference>
<organism evidence="1 2">
    <name type="scientific">Morus notabilis</name>
    <dbReference type="NCBI Taxonomy" id="981085"/>
    <lineage>
        <taxon>Eukaryota</taxon>
        <taxon>Viridiplantae</taxon>
        <taxon>Streptophyta</taxon>
        <taxon>Embryophyta</taxon>
        <taxon>Tracheophyta</taxon>
        <taxon>Spermatophyta</taxon>
        <taxon>Magnoliopsida</taxon>
        <taxon>eudicotyledons</taxon>
        <taxon>Gunneridae</taxon>
        <taxon>Pentapetalae</taxon>
        <taxon>rosids</taxon>
        <taxon>fabids</taxon>
        <taxon>Rosales</taxon>
        <taxon>Moraceae</taxon>
        <taxon>Moreae</taxon>
        <taxon>Morus</taxon>
    </lineage>
</organism>
<dbReference type="EMBL" id="KE344192">
    <property type="protein sequence ID" value="EXB54581.1"/>
    <property type="molecule type" value="Genomic_DNA"/>
</dbReference>
<gene>
    <name evidence="1" type="ORF">L484_019150</name>
</gene>
<evidence type="ECO:0000313" key="2">
    <source>
        <dbReference type="Proteomes" id="UP000030645"/>
    </source>
</evidence>